<evidence type="ECO:0000256" key="2">
    <source>
        <dbReference type="SAM" id="Phobius"/>
    </source>
</evidence>
<feature type="compositionally biased region" description="Gly residues" evidence="1">
    <location>
        <begin position="39"/>
        <end position="48"/>
    </location>
</feature>
<comment type="caution">
    <text evidence="3">The sequence shown here is derived from an EMBL/GenBank/DDBJ whole genome shotgun (WGS) entry which is preliminary data.</text>
</comment>
<sequence>MEVGPGAARALARRGAAASGRGSAWHLGPARRGGAVTSGAGGGPGKVGGAPRISARRLGWLAMAAVVVVAGLIAVMATAERSSNSLVKFVVSEGRQSNWGSREFPRGEGMISPPQALPEVLPSCAAYSGPSLGAATRAYGIGAKV</sequence>
<keyword evidence="4" id="KW-1185">Reference proteome</keyword>
<dbReference type="EMBL" id="SPHZ02000001">
    <property type="protein sequence ID" value="KAF0934796.1"/>
    <property type="molecule type" value="Genomic_DNA"/>
</dbReference>
<keyword evidence="2" id="KW-1133">Transmembrane helix</keyword>
<reference evidence="3 4" key="1">
    <citation type="submission" date="2019-11" db="EMBL/GenBank/DDBJ databases">
        <title>Whole genome sequence of Oryza granulata.</title>
        <authorList>
            <person name="Li W."/>
        </authorList>
    </citation>
    <scope>NUCLEOTIDE SEQUENCE [LARGE SCALE GENOMIC DNA]</scope>
    <source>
        <strain evidence="4">cv. Menghai</strain>
        <tissue evidence="3">Leaf</tissue>
    </source>
</reference>
<feature type="transmembrane region" description="Helical" evidence="2">
    <location>
        <begin position="58"/>
        <end position="79"/>
    </location>
</feature>
<keyword evidence="2" id="KW-0472">Membrane</keyword>
<gene>
    <name evidence="3" type="ORF">E2562_028781</name>
</gene>
<feature type="region of interest" description="Disordered" evidence="1">
    <location>
        <begin position="21"/>
        <end position="48"/>
    </location>
</feature>
<keyword evidence="2" id="KW-0812">Transmembrane</keyword>
<dbReference type="Proteomes" id="UP000479710">
    <property type="component" value="Unassembled WGS sequence"/>
</dbReference>
<accession>A0A6G1FCY3</accession>
<organism evidence="3 4">
    <name type="scientific">Oryza meyeriana var. granulata</name>
    <dbReference type="NCBI Taxonomy" id="110450"/>
    <lineage>
        <taxon>Eukaryota</taxon>
        <taxon>Viridiplantae</taxon>
        <taxon>Streptophyta</taxon>
        <taxon>Embryophyta</taxon>
        <taxon>Tracheophyta</taxon>
        <taxon>Spermatophyta</taxon>
        <taxon>Magnoliopsida</taxon>
        <taxon>Liliopsida</taxon>
        <taxon>Poales</taxon>
        <taxon>Poaceae</taxon>
        <taxon>BOP clade</taxon>
        <taxon>Oryzoideae</taxon>
        <taxon>Oryzeae</taxon>
        <taxon>Oryzinae</taxon>
        <taxon>Oryza</taxon>
        <taxon>Oryza meyeriana</taxon>
    </lineage>
</organism>
<protein>
    <submittedName>
        <fullName evidence="3">Uncharacterized protein</fullName>
    </submittedName>
</protein>
<evidence type="ECO:0000313" key="3">
    <source>
        <dbReference type="EMBL" id="KAF0934796.1"/>
    </source>
</evidence>
<feature type="compositionally biased region" description="Low complexity" evidence="1">
    <location>
        <begin position="21"/>
        <end position="38"/>
    </location>
</feature>
<evidence type="ECO:0000256" key="1">
    <source>
        <dbReference type="SAM" id="MobiDB-lite"/>
    </source>
</evidence>
<evidence type="ECO:0000313" key="4">
    <source>
        <dbReference type="Proteomes" id="UP000479710"/>
    </source>
</evidence>
<proteinExistence type="predicted"/>
<dbReference type="AlphaFoldDB" id="A0A6G1FCY3"/>
<name>A0A6G1FCY3_9ORYZ</name>